<evidence type="ECO:0000313" key="11">
    <source>
        <dbReference type="Proteomes" id="UP000248039"/>
    </source>
</evidence>
<keyword evidence="3" id="KW-0249">Electron transport</keyword>
<evidence type="ECO:0000256" key="1">
    <source>
        <dbReference type="ARBA" id="ARBA00008987"/>
    </source>
</evidence>
<evidence type="ECO:0000313" key="10">
    <source>
        <dbReference type="EMBL" id="PYC66776.1"/>
    </source>
</evidence>
<dbReference type="Pfam" id="PF00085">
    <property type="entry name" value="Thioredoxin"/>
    <property type="match status" value="1"/>
</dbReference>
<organism evidence="10 11">
    <name type="scientific">Streptomyces tateyamensis</name>
    <dbReference type="NCBI Taxonomy" id="565073"/>
    <lineage>
        <taxon>Bacteria</taxon>
        <taxon>Bacillati</taxon>
        <taxon>Actinomycetota</taxon>
        <taxon>Actinomycetes</taxon>
        <taxon>Kitasatosporales</taxon>
        <taxon>Streptomycetaceae</taxon>
        <taxon>Streptomyces</taxon>
    </lineage>
</organism>
<evidence type="ECO:0000256" key="2">
    <source>
        <dbReference type="ARBA" id="ARBA00022448"/>
    </source>
</evidence>
<dbReference type="InterPro" id="IPR017937">
    <property type="entry name" value="Thioredoxin_CS"/>
</dbReference>
<dbReference type="SUPFAM" id="SSF52833">
    <property type="entry name" value="Thioredoxin-like"/>
    <property type="match status" value="1"/>
</dbReference>
<keyword evidence="4 8" id="KW-1015">Disulfide bond</keyword>
<comment type="similarity">
    <text evidence="1 6">Belongs to the thioredoxin family.</text>
</comment>
<dbReference type="GO" id="GO:0005829">
    <property type="term" value="C:cytosol"/>
    <property type="evidence" value="ECO:0007669"/>
    <property type="project" value="TreeGrafter"/>
</dbReference>
<keyword evidence="5 8" id="KW-0676">Redox-active center</keyword>
<dbReference type="InterPro" id="IPR013766">
    <property type="entry name" value="Thioredoxin_domain"/>
</dbReference>
<feature type="active site" description="Nucleophile" evidence="7">
    <location>
        <position position="33"/>
    </location>
</feature>
<evidence type="ECO:0000259" key="9">
    <source>
        <dbReference type="PROSITE" id="PS51352"/>
    </source>
</evidence>
<keyword evidence="11" id="KW-1185">Reference proteome</keyword>
<evidence type="ECO:0000256" key="7">
    <source>
        <dbReference type="PIRSR" id="PIRSR000077-1"/>
    </source>
</evidence>
<keyword evidence="2" id="KW-0813">Transport</keyword>
<dbReference type="PRINTS" id="PR00421">
    <property type="entry name" value="THIOREDOXIN"/>
</dbReference>
<evidence type="ECO:0000256" key="4">
    <source>
        <dbReference type="ARBA" id="ARBA00023157"/>
    </source>
</evidence>
<dbReference type="AlphaFoldDB" id="A0A2V4NHI3"/>
<reference evidence="10 11" key="1">
    <citation type="submission" date="2018-03" db="EMBL/GenBank/DDBJ databases">
        <title>Bioinformatic expansion and discovery of thiopeptide antibiotics.</title>
        <authorList>
            <person name="Schwalen C.J."/>
            <person name="Hudson G.A."/>
            <person name="Mitchell D.A."/>
        </authorList>
    </citation>
    <scope>NUCLEOTIDE SEQUENCE [LARGE SCALE GENOMIC DNA]</scope>
    <source>
        <strain evidence="10 11">ATCC 21389</strain>
    </source>
</reference>
<dbReference type="PROSITE" id="PS00194">
    <property type="entry name" value="THIOREDOXIN_1"/>
    <property type="match status" value="1"/>
</dbReference>
<comment type="caution">
    <text evidence="10">The sequence shown here is derived from an EMBL/GenBank/DDBJ whole genome shotgun (WGS) entry which is preliminary data.</text>
</comment>
<dbReference type="EMBL" id="PYBW01000164">
    <property type="protein sequence ID" value="PYC66776.1"/>
    <property type="molecule type" value="Genomic_DNA"/>
</dbReference>
<dbReference type="PANTHER" id="PTHR45663:SF40">
    <property type="entry name" value="THIOREDOXIN 2"/>
    <property type="match status" value="1"/>
</dbReference>
<dbReference type="CDD" id="cd02947">
    <property type="entry name" value="TRX_family"/>
    <property type="match status" value="1"/>
</dbReference>
<evidence type="ECO:0000256" key="6">
    <source>
        <dbReference type="PIRNR" id="PIRNR000077"/>
    </source>
</evidence>
<dbReference type="OrthoDB" id="9790390at2"/>
<dbReference type="GO" id="GO:0015035">
    <property type="term" value="F:protein-disulfide reductase activity"/>
    <property type="evidence" value="ECO:0007669"/>
    <property type="project" value="InterPro"/>
</dbReference>
<dbReference type="InterPro" id="IPR036249">
    <property type="entry name" value="Thioredoxin-like_sf"/>
</dbReference>
<proteinExistence type="inferred from homology"/>
<accession>A0A2V4NHI3</accession>
<sequence length="120" mass="13155">MTTVELTKDNFDEVVTKDSFVLIDFWASWCGPCTQFAPVYDKAAEAHPDLVFGKVDTEEQQELAAAFGISSIPTLAIIRENVLIFAQPGALPAPVLEDVIQQAKGLDMDEVRAKITAEQN</sequence>
<dbReference type="FunFam" id="3.40.30.10:FF:000155">
    <property type="entry name" value="Thioredoxin"/>
    <property type="match status" value="1"/>
</dbReference>
<feature type="disulfide bond" description="Redox-active" evidence="8">
    <location>
        <begin position="30"/>
        <end position="33"/>
    </location>
</feature>
<evidence type="ECO:0000256" key="8">
    <source>
        <dbReference type="PIRSR" id="PIRSR000077-4"/>
    </source>
</evidence>
<name>A0A2V4NHI3_9ACTN</name>
<evidence type="ECO:0000256" key="3">
    <source>
        <dbReference type="ARBA" id="ARBA00022982"/>
    </source>
</evidence>
<dbReference type="Gene3D" id="3.40.30.10">
    <property type="entry name" value="Glutaredoxin"/>
    <property type="match status" value="1"/>
</dbReference>
<dbReference type="PIRSF" id="PIRSF000077">
    <property type="entry name" value="Thioredoxin"/>
    <property type="match status" value="1"/>
</dbReference>
<dbReference type="PANTHER" id="PTHR45663">
    <property type="entry name" value="GEO12009P1"/>
    <property type="match status" value="1"/>
</dbReference>
<feature type="active site" description="Nucleophile" evidence="7">
    <location>
        <position position="30"/>
    </location>
</feature>
<dbReference type="Proteomes" id="UP000248039">
    <property type="component" value="Unassembled WGS sequence"/>
</dbReference>
<feature type="site" description="Deprotonates C-terminal active site Cys" evidence="7">
    <location>
        <position position="24"/>
    </location>
</feature>
<dbReference type="InterPro" id="IPR005746">
    <property type="entry name" value="Thioredoxin"/>
</dbReference>
<gene>
    <name evidence="10" type="ORF">C7C46_30915</name>
</gene>
<dbReference type="PROSITE" id="PS51352">
    <property type="entry name" value="THIOREDOXIN_2"/>
    <property type="match status" value="1"/>
</dbReference>
<feature type="site" description="Contributes to redox potential value" evidence="7">
    <location>
        <position position="31"/>
    </location>
</feature>
<protein>
    <recommendedName>
        <fullName evidence="6">Thioredoxin</fullName>
    </recommendedName>
</protein>
<evidence type="ECO:0000256" key="5">
    <source>
        <dbReference type="ARBA" id="ARBA00023284"/>
    </source>
</evidence>
<dbReference type="RefSeq" id="WP_110673248.1">
    <property type="nucleotide sequence ID" value="NZ_PYBW01000164.1"/>
</dbReference>
<feature type="site" description="Contributes to redox potential value" evidence="7">
    <location>
        <position position="32"/>
    </location>
</feature>
<feature type="domain" description="Thioredoxin" evidence="9">
    <location>
        <begin position="1"/>
        <end position="105"/>
    </location>
</feature>